<dbReference type="InterPro" id="IPR008984">
    <property type="entry name" value="SMAD_FHA_dom_sf"/>
</dbReference>
<reference evidence="2 3" key="1">
    <citation type="submission" date="2016-03" db="EMBL/GenBank/DDBJ databases">
        <authorList>
            <person name="Ploux O."/>
        </authorList>
    </citation>
    <scope>NUCLEOTIDE SEQUENCE [LARGE SCALE GENOMIC DNA]</scope>
    <source>
        <strain evidence="2 3">R-45370</strain>
    </source>
</reference>
<comment type="caution">
    <text evidence="2">The sequence shown here is derived from an EMBL/GenBank/DDBJ whole genome shotgun (WGS) entry which is preliminary data.</text>
</comment>
<dbReference type="Proteomes" id="UP000078476">
    <property type="component" value="Unassembled WGS sequence"/>
</dbReference>
<dbReference type="InterPro" id="IPR032030">
    <property type="entry name" value="YscD_cytoplasmic_dom"/>
</dbReference>
<sequence length="188" mass="20897">MKLIRCERGHYYDSQQHTRCPSCGVTGLAIQNNEQVQSAKTQPEAMLTQVRGQASGVADVGVTVAMVRKKIGIDPVVGWLVCIEGPEKGRDYRVRSERNAIGRGADMAICISGDEAISRENHAYINFNPRKASFRIAPGDSRGMTYLNGEEVDVPMPLQAYDRIELGQTHLLFLPLCSEKFNWEIQGE</sequence>
<proteinExistence type="predicted"/>
<dbReference type="Pfam" id="PF16697">
    <property type="entry name" value="Yop-YscD_cpl"/>
    <property type="match status" value="1"/>
</dbReference>
<evidence type="ECO:0000259" key="1">
    <source>
        <dbReference type="PROSITE" id="PS50006"/>
    </source>
</evidence>
<feature type="domain" description="FHA" evidence="1">
    <location>
        <begin position="99"/>
        <end position="152"/>
    </location>
</feature>
<keyword evidence="3" id="KW-1185">Reference proteome</keyword>
<dbReference type="AlphaFoldDB" id="A0A177NJ82"/>
<dbReference type="OrthoDB" id="370565at2"/>
<protein>
    <recommendedName>
        <fullName evidence="1">FHA domain-containing protein</fullName>
    </recommendedName>
</protein>
<dbReference type="Gene3D" id="2.60.200.20">
    <property type="match status" value="1"/>
</dbReference>
<dbReference type="PROSITE" id="PS50006">
    <property type="entry name" value="FHA_DOMAIN"/>
    <property type="match status" value="1"/>
</dbReference>
<evidence type="ECO:0000313" key="3">
    <source>
        <dbReference type="Proteomes" id="UP000078476"/>
    </source>
</evidence>
<dbReference type="SUPFAM" id="SSF49879">
    <property type="entry name" value="SMAD/FHA domain"/>
    <property type="match status" value="1"/>
</dbReference>
<organism evidence="2 3">
    <name type="scientific">Methylomonas lenta</name>
    <dbReference type="NCBI Taxonomy" id="980561"/>
    <lineage>
        <taxon>Bacteria</taxon>
        <taxon>Pseudomonadati</taxon>
        <taxon>Pseudomonadota</taxon>
        <taxon>Gammaproteobacteria</taxon>
        <taxon>Methylococcales</taxon>
        <taxon>Methylococcaceae</taxon>
        <taxon>Methylomonas</taxon>
    </lineage>
</organism>
<dbReference type="STRING" id="980561.A1359_05895"/>
<dbReference type="InterPro" id="IPR000253">
    <property type="entry name" value="FHA_dom"/>
</dbReference>
<accession>A0A177NJ82</accession>
<dbReference type="RefSeq" id="WP_066979888.1">
    <property type="nucleotide sequence ID" value="NZ_LUUI01000087.1"/>
</dbReference>
<name>A0A177NJ82_9GAMM</name>
<dbReference type="CDD" id="cd00060">
    <property type="entry name" value="FHA"/>
    <property type="match status" value="1"/>
</dbReference>
<gene>
    <name evidence="2" type="ORF">A1359_05895</name>
</gene>
<evidence type="ECO:0000313" key="2">
    <source>
        <dbReference type="EMBL" id="OAI17624.1"/>
    </source>
</evidence>
<dbReference type="EMBL" id="LUUI01000087">
    <property type="protein sequence ID" value="OAI17624.1"/>
    <property type="molecule type" value="Genomic_DNA"/>
</dbReference>